<name>A0ACB9B714_ARCLA</name>
<organism evidence="1 2">
    <name type="scientific">Arctium lappa</name>
    <name type="common">Greater burdock</name>
    <name type="synonym">Lappa major</name>
    <dbReference type="NCBI Taxonomy" id="4217"/>
    <lineage>
        <taxon>Eukaryota</taxon>
        <taxon>Viridiplantae</taxon>
        <taxon>Streptophyta</taxon>
        <taxon>Embryophyta</taxon>
        <taxon>Tracheophyta</taxon>
        <taxon>Spermatophyta</taxon>
        <taxon>Magnoliopsida</taxon>
        <taxon>eudicotyledons</taxon>
        <taxon>Gunneridae</taxon>
        <taxon>Pentapetalae</taxon>
        <taxon>asterids</taxon>
        <taxon>campanulids</taxon>
        <taxon>Asterales</taxon>
        <taxon>Asteraceae</taxon>
        <taxon>Carduoideae</taxon>
        <taxon>Cardueae</taxon>
        <taxon>Arctiinae</taxon>
        <taxon>Arctium</taxon>
    </lineage>
</organism>
<sequence>MGSLTSSSRLSGHQDEDSPQYYRVYASFSAKFPSSDINRSNWIECYNPSNNTWHQVTTIPGLVENHVLKGFAMVIVGDFIYIIGGVLCYKYVLEGHDRADVSEVDLEVYQSVLRYNIRDDTWSKCTPLKVPRFDFACTVNGNKIYVAGGKCTINSVRGVSSSEVYDPALDQWKLLPDMSTSRYKCVSVTWQGRIYVVGGFTESGSIDTQGPFSMARSSAEVYDTMNNKWDFLPRMWDLDVPPNQIVVVGEKLFSSGDCYKKWKGFIEKYDRELNMWNVVDGSSPTSMLDVTSPQYAPMEQLYLTIAPIGTYLYFLAGYRMAGETTSRIRSEVHVFDVRFGGEWMSFEPMVENGDKELSCHCAIYKRRN</sequence>
<evidence type="ECO:0000313" key="2">
    <source>
        <dbReference type="Proteomes" id="UP001055879"/>
    </source>
</evidence>
<reference evidence="1 2" key="2">
    <citation type="journal article" date="2022" name="Mol. Ecol. Resour.">
        <title>The genomes of chicory, endive, great burdock and yacon provide insights into Asteraceae paleo-polyploidization history and plant inulin production.</title>
        <authorList>
            <person name="Fan W."/>
            <person name="Wang S."/>
            <person name="Wang H."/>
            <person name="Wang A."/>
            <person name="Jiang F."/>
            <person name="Liu H."/>
            <person name="Zhao H."/>
            <person name="Xu D."/>
            <person name="Zhang Y."/>
        </authorList>
    </citation>
    <scope>NUCLEOTIDE SEQUENCE [LARGE SCALE GENOMIC DNA]</scope>
    <source>
        <strain evidence="2">cv. Niubang</strain>
    </source>
</reference>
<protein>
    <submittedName>
        <fullName evidence="1">Uncharacterized protein</fullName>
    </submittedName>
</protein>
<evidence type="ECO:0000313" key="1">
    <source>
        <dbReference type="EMBL" id="KAI3718159.1"/>
    </source>
</evidence>
<keyword evidence="2" id="KW-1185">Reference proteome</keyword>
<comment type="caution">
    <text evidence="1">The sequence shown here is derived from an EMBL/GenBank/DDBJ whole genome shotgun (WGS) entry which is preliminary data.</text>
</comment>
<gene>
    <name evidence="1" type="ORF">L6452_19012</name>
</gene>
<proteinExistence type="predicted"/>
<dbReference type="Proteomes" id="UP001055879">
    <property type="component" value="Linkage Group LG06"/>
</dbReference>
<reference evidence="2" key="1">
    <citation type="journal article" date="2022" name="Mol. Ecol. Resour.">
        <title>The genomes of chicory, endive, great burdock and yacon provide insights into Asteraceae palaeo-polyploidization history and plant inulin production.</title>
        <authorList>
            <person name="Fan W."/>
            <person name="Wang S."/>
            <person name="Wang H."/>
            <person name="Wang A."/>
            <person name="Jiang F."/>
            <person name="Liu H."/>
            <person name="Zhao H."/>
            <person name="Xu D."/>
            <person name="Zhang Y."/>
        </authorList>
    </citation>
    <scope>NUCLEOTIDE SEQUENCE [LARGE SCALE GENOMIC DNA]</scope>
    <source>
        <strain evidence="2">cv. Niubang</strain>
    </source>
</reference>
<dbReference type="EMBL" id="CM042052">
    <property type="protein sequence ID" value="KAI3718159.1"/>
    <property type="molecule type" value="Genomic_DNA"/>
</dbReference>
<accession>A0ACB9B714</accession>